<dbReference type="AlphaFoldDB" id="A0A6A5TDB7"/>
<gene>
    <name evidence="1" type="ORF">CC80DRAFT_357897</name>
</gene>
<organism evidence="1 2">
    <name type="scientific">Byssothecium circinans</name>
    <dbReference type="NCBI Taxonomy" id="147558"/>
    <lineage>
        <taxon>Eukaryota</taxon>
        <taxon>Fungi</taxon>
        <taxon>Dikarya</taxon>
        <taxon>Ascomycota</taxon>
        <taxon>Pezizomycotina</taxon>
        <taxon>Dothideomycetes</taxon>
        <taxon>Pleosporomycetidae</taxon>
        <taxon>Pleosporales</taxon>
        <taxon>Massarineae</taxon>
        <taxon>Massarinaceae</taxon>
        <taxon>Byssothecium</taxon>
    </lineage>
</organism>
<feature type="non-terminal residue" evidence="1">
    <location>
        <position position="239"/>
    </location>
</feature>
<evidence type="ECO:0000313" key="2">
    <source>
        <dbReference type="Proteomes" id="UP000800035"/>
    </source>
</evidence>
<dbReference type="Proteomes" id="UP000800035">
    <property type="component" value="Unassembled WGS sequence"/>
</dbReference>
<dbReference type="EMBL" id="ML977049">
    <property type="protein sequence ID" value="KAF1948756.1"/>
    <property type="molecule type" value="Genomic_DNA"/>
</dbReference>
<accession>A0A6A5TDB7</accession>
<name>A0A6A5TDB7_9PLEO</name>
<keyword evidence="2" id="KW-1185">Reference proteome</keyword>
<proteinExistence type="predicted"/>
<dbReference type="OrthoDB" id="5325862at2759"/>
<sequence length="239" mass="25714">ALLSSEEKKELIAAETASITSVTTLVDADTLPFTPTKSFHINTRGIPVLRFPLPPSELTITVQTSDGRIAYTSTREKRCSGNSTLSNAQGTAVISTTYFFGVGKDPVLKRVDVGREDATPIKTVSKWTSRAQTFLLPDNRTFTWSYERAVGFGGEGKKGTALVLSMDGKRIAALIRNDNTRTLGSKSCSAGNGGELVLGQEVDGNEKTSLSEPVVVASCLLMLKKEVDRRRLVQAMAIG</sequence>
<protein>
    <submittedName>
        <fullName evidence="1">Uncharacterized protein</fullName>
    </submittedName>
</protein>
<evidence type="ECO:0000313" key="1">
    <source>
        <dbReference type="EMBL" id="KAF1948756.1"/>
    </source>
</evidence>
<reference evidence="1" key="1">
    <citation type="journal article" date="2020" name="Stud. Mycol.">
        <title>101 Dothideomycetes genomes: a test case for predicting lifestyles and emergence of pathogens.</title>
        <authorList>
            <person name="Haridas S."/>
            <person name="Albert R."/>
            <person name="Binder M."/>
            <person name="Bloem J."/>
            <person name="Labutti K."/>
            <person name="Salamov A."/>
            <person name="Andreopoulos B."/>
            <person name="Baker S."/>
            <person name="Barry K."/>
            <person name="Bills G."/>
            <person name="Bluhm B."/>
            <person name="Cannon C."/>
            <person name="Castanera R."/>
            <person name="Culley D."/>
            <person name="Daum C."/>
            <person name="Ezra D."/>
            <person name="Gonzalez J."/>
            <person name="Henrissat B."/>
            <person name="Kuo A."/>
            <person name="Liang C."/>
            <person name="Lipzen A."/>
            <person name="Lutzoni F."/>
            <person name="Magnuson J."/>
            <person name="Mondo S."/>
            <person name="Nolan M."/>
            <person name="Ohm R."/>
            <person name="Pangilinan J."/>
            <person name="Park H.-J."/>
            <person name="Ramirez L."/>
            <person name="Alfaro M."/>
            <person name="Sun H."/>
            <person name="Tritt A."/>
            <person name="Yoshinaga Y."/>
            <person name="Zwiers L.-H."/>
            <person name="Turgeon B."/>
            <person name="Goodwin S."/>
            <person name="Spatafora J."/>
            <person name="Crous P."/>
            <person name="Grigoriev I."/>
        </authorList>
    </citation>
    <scope>NUCLEOTIDE SEQUENCE</scope>
    <source>
        <strain evidence="1">CBS 675.92</strain>
    </source>
</reference>
<feature type="non-terminal residue" evidence="1">
    <location>
        <position position="1"/>
    </location>
</feature>